<dbReference type="Gene3D" id="3.40.50.150">
    <property type="entry name" value="Vaccinia Virus protein VP39"/>
    <property type="match status" value="1"/>
</dbReference>
<dbReference type="PANTHER" id="PTHR14614">
    <property type="entry name" value="HEPATOCELLULAR CARCINOMA-ASSOCIATED ANTIGEN"/>
    <property type="match status" value="1"/>
</dbReference>
<dbReference type="SUPFAM" id="SSF53335">
    <property type="entry name" value="S-adenosyl-L-methionine-dependent methyltransferases"/>
    <property type="match status" value="1"/>
</dbReference>
<keyword evidence="2" id="KW-1185">Reference proteome</keyword>
<dbReference type="STRING" id="1432307.W9C8M5"/>
<evidence type="ECO:0008006" key="3">
    <source>
        <dbReference type="Google" id="ProtNLM"/>
    </source>
</evidence>
<dbReference type="OrthoDB" id="433955at2759"/>
<organism evidence="1 2">
    <name type="scientific">Sclerotinia borealis (strain F-4128)</name>
    <dbReference type="NCBI Taxonomy" id="1432307"/>
    <lineage>
        <taxon>Eukaryota</taxon>
        <taxon>Fungi</taxon>
        <taxon>Dikarya</taxon>
        <taxon>Ascomycota</taxon>
        <taxon>Pezizomycotina</taxon>
        <taxon>Leotiomycetes</taxon>
        <taxon>Helotiales</taxon>
        <taxon>Sclerotiniaceae</taxon>
        <taxon>Sclerotinia</taxon>
    </lineage>
</organism>
<dbReference type="AlphaFoldDB" id="W9C8M5"/>
<evidence type="ECO:0000313" key="1">
    <source>
        <dbReference type="EMBL" id="ESZ92153.1"/>
    </source>
</evidence>
<dbReference type="InterPro" id="IPR029063">
    <property type="entry name" value="SAM-dependent_MTases_sf"/>
</dbReference>
<dbReference type="GO" id="GO:0008757">
    <property type="term" value="F:S-adenosylmethionine-dependent methyltransferase activity"/>
    <property type="evidence" value="ECO:0007669"/>
    <property type="project" value="UniProtKB-ARBA"/>
</dbReference>
<dbReference type="EMBL" id="AYSA01000416">
    <property type="protein sequence ID" value="ESZ92153.1"/>
    <property type="molecule type" value="Genomic_DNA"/>
</dbReference>
<accession>W9C8M5</accession>
<comment type="caution">
    <text evidence="1">The sequence shown here is derived from an EMBL/GenBank/DDBJ whole genome shotgun (WGS) entry which is preliminary data.</text>
</comment>
<protein>
    <recommendedName>
        <fullName evidence="3">Glucose-inducible SAM-dependent methyltransferase Rrg1</fullName>
    </recommendedName>
</protein>
<dbReference type="GO" id="GO:0005829">
    <property type="term" value="C:cytosol"/>
    <property type="evidence" value="ECO:0007669"/>
    <property type="project" value="TreeGrafter"/>
</dbReference>
<sequence>MPSLHGPATNGNTPIHSLDLPQLYKRPSFLELLQVLELLKLPPPSWDSRSSRSQEPDDAQGISRYLTKIIGSELDWLSKGVSEMEWEHQCETIHGLASKRLAERCGRSAMPEMIRTWVIPTSGTSSDLAVELCEPPLTGDSVGLKTWGTSFVMAKKLEELGKQYFGHILFNGVLTEQSVVASHRGSIMEWESTVKIELTMESDATITNKTTTNGNVTMGGNTIMVMEFKVESNAMCRGGSTGNSIPKGGRILELGSGTGLLGLTATMLWKMPTMLTDLPDIVPNLDANLKRNGFGQTSETNANAAILDWSNAEHSVVFSQNPNDKFEIILVADPFYDSHHPHLLAGVIPKFLKNDEGSRVLVSVPLRDSATIALKNDFEELMATQGYQLLASGKEPCFDDWEESEQDESEGVYCWWGIWKHAVAASTPICL</sequence>
<dbReference type="PANTHER" id="PTHR14614:SF156">
    <property type="entry name" value="PROTEIN-LYSINE N-METHYLTRANSFERASE EFM2"/>
    <property type="match status" value="1"/>
</dbReference>
<dbReference type="InterPro" id="IPR019410">
    <property type="entry name" value="Methyltransf_16"/>
</dbReference>
<dbReference type="Pfam" id="PF10294">
    <property type="entry name" value="Methyltransf_16"/>
    <property type="match status" value="1"/>
</dbReference>
<reference evidence="1 2" key="1">
    <citation type="journal article" date="2014" name="Genome Announc.">
        <title>Draft genome sequence of Sclerotinia borealis, a psychrophilic plant pathogenic fungus.</title>
        <authorList>
            <person name="Mardanov A.V."/>
            <person name="Beletsky A.V."/>
            <person name="Kadnikov V.V."/>
            <person name="Ignatov A.N."/>
            <person name="Ravin N.V."/>
        </authorList>
    </citation>
    <scope>NUCLEOTIDE SEQUENCE [LARGE SCALE GENOMIC DNA]</scope>
    <source>
        <strain evidence="2">F-4157</strain>
    </source>
</reference>
<name>W9C8M5_SCLBF</name>
<dbReference type="HOGENOM" id="CLU_049351_1_1_1"/>
<evidence type="ECO:0000313" key="2">
    <source>
        <dbReference type="Proteomes" id="UP000019487"/>
    </source>
</evidence>
<dbReference type="Proteomes" id="UP000019487">
    <property type="component" value="Unassembled WGS sequence"/>
</dbReference>
<proteinExistence type="predicted"/>
<gene>
    <name evidence="1" type="ORF">SBOR_7448</name>
</gene>